<dbReference type="PANTHER" id="PTHR43683:SF1">
    <property type="entry name" value="MULTIDRUG EFFLUX PROTEIN YFMO"/>
    <property type="match status" value="1"/>
</dbReference>
<dbReference type="PANTHER" id="PTHR43683">
    <property type="entry name" value="MULTIDRUG EFFLUX PROTEIN YFMO"/>
    <property type="match status" value="1"/>
</dbReference>
<gene>
    <name evidence="8" type="ORF">GYA93_17330</name>
</gene>
<dbReference type="InterPro" id="IPR011701">
    <property type="entry name" value="MFS"/>
</dbReference>
<sequence>MTRTRDAQSASAGVVDPGDHVSQKPSLLRQPPAVWAVAFASMVAFMGIGLVGPILPTISEDLGATPTQTSLLFTSYLVITAVVMFFTSWLSSRIGTRTTMLLGLAVIVVAAIGCALATDINGIIAFRALWGLGNALFLSTALASIISASGGPAGHAVILYEAALGIGLAVGPLVGGMLGEFSWSVPFWGTATLMAVGFVAIVAIVRSPKPTAEQKAATTHTPISAPFKALRIRPVLILSIVAFFYNASFFVTLAYAPYPLGLSAIGIGMVMTGFGIGIAFMSVVVAPRLTHRFSPLRTLWVALIVFALTMVVTALSTSSLPVLIVCTILLGFEIGLLHTVLTEAVMESSDLPRPVASSAYSGVRFLGGAIGAPVGTSLADYTDGSPFLFAGATALVGALIVIVCQRVIARADQPVHETMVDEAETITVADD</sequence>
<keyword evidence="3 6" id="KW-1133">Transmembrane helix</keyword>
<feature type="transmembrane region" description="Helical" evidence="6">
    <location>
        <begin position="387"/>
        <end position="409"/>
    </location>
</feature>
<dbReference type="GO" id="GO:0005886">
    <property type="term" value="C:plasma membrane"/>
    <property type="evidence" value="ECO:0007669"/>
    <property type="project" value="UniProtKB-SubCell"/>
</dbReference>
<keyword evidence="4 6" id="KW-0472">Membrane</keyword>
<keyword evidence="2 6" id="KW-0812">Transmembrane</keyword>
<dbReference type="InterPro" id="IPR053200">
    <property type="entry name" value="YfmO-like"/>
</dbReference>
<feature type="transmembrane region" description="Helical" evidence="6">
    <location>
        <begin position="33"/>
        <end position="55"/>
    </location>
</feature>
<evidence type="ECO:0000256" key="3">
    <source>
        <dbReference type="ARBA" id="ARBA00022989"/>
    </source>
</evidence>
<feature type="transmembrane region" description="Helical" evidence="6">
    <location>
        <begin position="67"/>
        <end position="87"/>
    </location>
</feature>
<organism evidence="8 9">
    <name type="scientific">Gordonia desulfuricans</name>
    <dbReference type="NCBI Taxonomy" id="89051"/>
    <lineage>
        <taxon>Bacteria</taxon>
        <taxon>Bacillati</taxon>
        <taxon>Actinomycetota</taxon>
        <taxon>Actinomycetes</taxon>
        <taxon>Mycobacteriales</taxon>
        <taxon>Gordoniaceae</taxon>
        <taxon>Gordonia</taxon>
    </lineage>
</organism>
<evidence type="ECO:0000256" key="6">
    <source>
        <dbReference type="SAM" id="Phobius"/>
    </source>
</evidence>
<reference evidence="8 9" key="1">
    <citation type="submission" date="2020-01" db="EMBL/GenBank/DDBJ databases">
        <title>Investigation of new actinobacteria for the biodesulphurisation of diesel fuel.</title>
        <authorList>
            <person name="Athi Narayanan S.M."/>
        </authorList>
    </citation>
    <scope>NUCLEOTIDE SEQUENCE [LARGE SCALE GENOMIC DNA]</scope>
    <source>
        <strain evidence="8 9">213E</strain>
    </source>
</reference>
<evidence type="ECO:0000256" key="1">
    <source>
        <dbReference type="ARBA" id="ARBA00004651"/>
    </source>
</evidence>
<dbReference type="Proteomes" id="UP000466307">
    <property type="component" value="Unassembled WGS sequence"/>
</dbReference>
<comment type="subcellular location">
    <subcellularLocation>
        <location evidence="1">Cell membrane</location>
        <topology evidence="1">Multi-pass membrane protein</topology>
    </subcellularLocation>
</comment>
<dbReference type="GO" id="GO:0022857">
    <property type="term" value="F:transmembrane transporter activity"/>
    <property type="evidence" value="ECO:0007669"/>
    <property type="project" value="InterPro"/>
</dbReference>
<feature type="domain" description="Major facilitator superfamily (MFS) profile" evidence="7">
    <location>
        <begin position="33"/>
        <end position="409"/>
    </location>
</feature>
<dbReference type="InterPro" id="IPR001958">
    <property type="entry name" value="Tet-R_TetA/multi-R_MdtG-like"/>
</dbReference>
<evidence type="ECO:0000259" key="7">
    <source>
        <dbReference type="PROSITE" id="PS50850"/>
    </source>
</evidence>
<feature type="transmembrane region" description="Helical" evidence="6">
    <location>
        <begin position="158"/>
        <end position="179"/>
    </location>
</feature>
<feature type="transmembrane region" description="Helical" evidence="6">
    <location>
        <begin position="262"/>
        <end position="286"/>
    </location>
</feature>
<feature type="transmembrane region" description="Helical" evidence="6">
    <location>
        <begin position="99"/>
        <end position="118"/>
    </location>
</feature>
<evidence type="ECO:0000313" key="8">
    <source>
        <dbReference type="EMBL" id="NDK91328.1"/>
    </source>
</evidence>
<feature type="region of interest" description="Disordered" evidence="5">
    <location>
        <begin position="1"/>
        <end position="25"/>
    </location>
</feature>
<dbReference type="SUPFAM" id="SSF103473">
    <property type="entry name" value="MFS general substrate transporter"/>
    <property type="match status" value="1"/>
</dbReference>
<dbReference type="CDD" id="cd17474">
    <property type="entry name" value="MFS_YfmO_like"/>
    <property type="match status" value="1"/>
</dbReference>
<comment type="caution">
    <text evidence="8">The sequence shown here is derived from an EMBL/GenBank/DDBJ whole genome shotgun (WGS) entry which is preliminary data.</text>
</comment>
<keyword evidence="9" id="KW-1185">Reference proteome</keyword>
<feature type="transmembrane region" description="Helical" evidence="6">
    <location>
        <begin position="124"/>
        <end position="146"/>
    </location>
</feature>
<proteinExistence type="predicted"/>
<dbReference type="Pfam" id="PF07690">
    <property type="entry name" value="MFS_1"/>
    <property type="match status" value="1"/>
</dbReference>
<feature type="transmembrane region" description="Helical" evidence="6">
    <location>
        <begin position="298"/>
        <end position="316"/>
    </location>
</feature>
<name>A0A7K3LSV0_9ACTN</name>
<dbReference type="PRINTS" id="PR01035">
    <property type="entry name" value="TCRTETA"/>
</dbReference>
<accession>A0A7K3LSV0</accession>
<dbReference type="EMBL" id="JAADZU010000064">
    <property type="protein sequence ID" value="NDK91328.1"/>
    <property type="molecule type" value="Genomic_DNA"/>
</dbReference>
<dbReference type="InterPro" id="IPR020846">
    <property type="entry name" value="MFS_dom"/>
</dbReference>
<feature type="transmembrane region" description="Helical" evidence="6">
    <location>
        <begin position="362"/>
        <end position="381"/>
    </location>
</feature>
<dbReference type="AlphaFoldDB" id="A0A7K3LSV0"/>
<evidence type="ECO:0000313" key="9">
    <source>
        <dbReference type="Proteomes" id="UP000466307"/>
    </source>
</evidence>
<evidence type="ECO:0000256" key="4">
    <source>
        <dbReference type="ARBA" id="ARBA00023136"/>
    </source>
</evidence>
<dbReference type="InterPro" id="IPR036259">
    <property type="entry name" value="MFS_trans_sf"/>
</dbReference>
<feature type="transmembrane region" description="Helical" evidence="6">
    <location>
        <begin position="185"/>
        <end position="205"/>
    </location>
</feature>
<dbReference type="PROSITE" id="PS50850">
    <property type="entry name" value="MFS"/>
    <property type="match status" value="1"/>
</dbReference>
<dbReference type="RefSeq" id="WP_083534515.1">
    <property type="nucleotide sequence ID" value="NZ_JAADZU010000064.1"/>
</dbReference>
<feature type="transmembrane region" description="Helical" evidence="6">
    <location>
        <begin position="235"/>
        <end position="256"/>
    </location>
</feature>
<feature type="transmembrane region" description="Helical" evidence="6">
    <location>
        <begin position="322"/>
        <end position="341"/>
    </location>
</feature>
<dbReference type="Gene3D" id="1.20.1250.20">
    <property type="entry name" value="MFS general substrate transporter like domains"/>
    <property type="match status" value="1"/>
</dbReference>
<evidence type="ECO:0000256" key="5">
    <source>
        <dbReference type="SAM" id="MobiDB-lite"/>
    </source>
</evidence>
<protein>
    <submittedName>
        <fullName evidence="8">MFS transporter</fullName>
    </submittedName>
</protein>
<evidence type="ECO:0000256" key="2">
    <source>
        <dbReference type="ARBA" id="ARBA00022692"/>
    </source>
</evidence>